<dbReference type="EMBL" id="RIAX01000004">
    <property type="protein sequence ID" value="RNF39887.1"/>
    <property type="molecule type" value="Genomic_DNA"/>
</dbReference>
<accession>A0A3M8P892</accession>
<feature type="signal peptide" evidence="2">
    <location>
        <begin position="1"/>
        <end position="25"/>
    </location>
</feature>
<dbReference type="InterPro" id="IPR042100">
    <property type="entry name" value="Bug_dom1"/>
</dbReference>
<comment type="similarity">
    <text evidence="1">Belongs to the UPF0065 (bug) family.</text>
</comment>
<dbReference type="SUPFAM" id="SSF53850">
    <property type="entry name" value="Periplasmic binding protein-like II"/>
    <property type="match status" value="1"/>
</dbReference>
<protein>
    <submittedName>
        <fullName evidence="3">Tripartite tricarboxylate transporter substrate binding protein</fullName>
    </submittedName>
</protein>
<dbReference type="Gene3D" id="3.40.190.150">
    <property type="entry name" value="Bordetella uptake gene, domain 1"/>
    <property type="match status" value="1"/>
</dbReference>
<dbReference type="PIRSF" id="PIRSF017082">
    <property type="entry name" value="YflP"/>
    <property type="match status" value="1"/>
</dbReference>
<dbReference type="AlphaFoldDB" id="A0A3M8P892"/>
<proteinExistence type="inferred from homology"/>
<reference evidence="3 4" key="1">
    <citation type="journal article" date="2018" name="Int. J. Syst. Evol. Microbiol.">
        <title>Planococcus salinus sp. nov., a moderately halophilic bacterium isolated from a saline-alkali soil.</title>
        <authorList>
            <person name="Gan L."/>
        </authorList>
    </citation>
    <scope>NUCLEOTIDE SEQUENCE [LARGE SCALE GENOMIC DNA]</scope>
    <source>
        <strain evidence="3 4">LCB217</strain>
    </source>
</reference>
<organism evidence="3 4">
    <name type="scientific">Planococcus salinus</name>
    <dbReference type="NCBI Taxonomy" id="1848460"/>
    <lineage>
        <taxon>Bacteria</taxon>
        <taxon>Bacillati</taxon>
        <taxon>Bacillota</taxon>
        <taxon>Bacilli</taxon>
        <taxon>Bacillales</taxon>
        <taxon>Caryophanaceae</taxon>
        <taxon>Planococcus</taxon>
    </lineage>
</organism>
<dbReference type="Proteomes" id="UP000275473">
    <property type="component" value="Unassembled WGS sequence"/>
</dbReference>
<name>A0A3M8P892_9BACL</name>
<dbReference type="CDD" id="cd07012">
    <property type="entry name" value="PBP2_Bug_TTT"/>
    <property type="match status" value="1"/>
</dbReference>
<dbReference type="InterPro" id="IPR005064">
    <property type="entry name" value="BUG"/>
</dbReference>
<dbReference type="PROSITE" id="PS51257">
    <property type="entry name" value="PROKAR_LIPOPROTEIN"/>
    <property type="match status" value="1"/>
</dbReference>
<dbReference type="Pfam" id="PF03401">
    <property type="entry name" value="TctC"/>
    <property type="match status" value="1"/>
</dbReference>
<sequence length="325" mass="35016">MKMKKKSFKTALMMGALSLSALGLAACGGEEETAEDYPTREIEMVIPWSPGGGSDIEGRIVTEHTQENLDENFVVINLPGVGGTVGLEELAEDEPNGYRLGQIHEGLLVAHHTDITEINYDSFEPIASMSSSDQILAVSSNLGVDTLEEFVEYGQNEEIRFGGTVSGIPRVWVEQLGQELDINYNLVGYEGLSEAIQALAGGHIDAAIVDYSSAGDFVEAGHMKFIAVGTQERVDAMPDVPTFTENGYDISMSINRGYVAPAGTDPAIIETLAAAFEETANDQAYIDAINNVGSSVNFMGPEEYREYLDSQNEIIAEIAAGLEEE</sequence>
<evidence type="ECO:0000313" key="4">
    <source>
        <dbReference type="Proteomes" id="UP000275473"/>
    </source>
</evidence>
<feature type="chain" id="PRO_5039420315" evidence="2">
    <location>
        <begin position="26"/>
        <end position="325"/>
    </location>
</feature>
<evidence type="ECO:0000256" key="1">
    <source>
        <dbReference type="ARBA" id="ARBA00006987"/>
    </source>
</evidence>
<keyword evidence="4" id="KW-1185">Reference proteome</keyword>
<evidence type="ECO:0000313" key="3">
    <source>
        <dbReference type="EMBL" id="RNF39887.1"/>
    </source>
</evidence>
<dbReference type="PANTHER" id="PTHR42928">
    <property type="entry name" value="TRICARBOXYLATE-BINDING PROTEIN"/>
    <property type="match status" value="1"/>
</dbReference>
<dbReference type="PANTHER" id="PTHR42928:SF5">
    <property type="entry name" value="BLR1237 PROTEIN"/>
    <property type="match status" value="1"/>
</dbReference>
<gene>
    <name evidence="3" type="ORF">EEX84_07955</name>
</gene>
<comment type="caution">
    <text evidence="3">The sequence shown here is derived from an EMBL/GenBank/DDBJ whole genome shotgun (WGS) entry which is preliminary data.</text>
</comment>
<dbReference type="Gene3D" id="3.40.190.10">
    <property type="entry name" value="Periplasmic binding protein-like II"/>
    <property type="match status" value="1"/>
</dbReference>
<evidence type="ECO:0000256" key="2">
    <source>
        <dbReference type="SAM" id="SignalP"/>
    </source>
</evidence>
<keyword evidence="2" id="KW-0732">Signal</keyword>